<accession>A0A928V3B8</accession>
<evidence type="ECO:0000313" key="2">
    <source>
        <dbReference type="EMBL" id="MBE8716166.1"/>
    </source>
</evidence>
<dbReference type="InterPro" id="IPR025711">
    <property type="entry name" value="PepSY"/>
</dbReference>
<dbReference type="Gene3D" id="3.10.450.40">
    <property type="match status" value="1"/>
</dbReference>
<organism evidence="2 3">
    <name type="scientific">Cellvibrio polysaccharolyticus</name>
    <dbReference type="NCBI Taxonomy" id="2082724"/>
    <lineage>
        <taxon>Bacteria</taxon>
        <taxon>Pseudomonadati</taxon>
        <taxon>Pseudomonadota</taxon>
        <taxon>Gammaproteobacteria</taxon>
        <taxon>Cellvibrionales</taxon>
        <taxon>Cellvibrionaceae</taxon>
        <taxon>Cellvibrio</taxon>
    </lineage>
</organism>
<dbReference type="EMBL" id="PRDL01000001">
    <property type="protein sequence ID" value="MBE8716166.1"/>
    <property type="molecule type" value="Genomic_DNA"/>
</dbReference>
<keyword evidence="3" id="KW-1185">Reference proteome</keyword>
<dbReference type="Pfam" id="PF03413">
    <property type="entry name" value="PepSY"/>
    <property type="match status" value="1"/>
</dbReference>
<gene>
    <name evidence="2" type="ORF">C4F51_03085</name>
</gene>
<feature type="domain" description="PepSY" evidence="1">
    <location>
        <begin position="41"/>
        <end position="100"/>
    </location>
</feature>
<evidence type="ECO:0000259" key="1">
    <source>
        <dbReference type="Pfam" id="PF03413"/>
    </source>
</evidence>
<protein>
    <submittedName>
        <fullName evidence="2">Peptidase</fullName>
    </submittedName>
</protein>
<dbReference type="RefSeq" id="WP_193907033.1">
    <property type="nucleotide sequence ID" value="NZ_PRDL01000001.1"/>
</dbReference>
<dbReference type="Proteomes" id="UP000652567">
    <property type="component" value="Unassembled WGS sequence"/>
</dbReference>
<name>A0A928V3B8_9GAMM</name>
<sequence>MKNPFISVLIVTTLLTGSLPMAARDLNQDEALRLRQQGAIMPLEKLLEIAQTRYPGSRLLEAELEEDDGEYIYEIELLTPQGVVRDIEIDAHSGRILKDEEDD</sequence>
<dbReference type="AlphaFoldDB" id="A0A928V3B8"/>
<comment type="caution">
    <text evidence="2">The sequence shown here is derived from an EMBL/GenBank/DDBJ whole genome shotgun (WGS) entry which is preliminary data.</text>
</comment>
<evidence type="ECO:0000313" key="3">
    <source>
        <dbReference type="Proteomes" id="UP000652567"/>
    </source>
</evidence>
<reference evidence="2" key="1">
    <citation type="submission" date="2018-07" db="EMBL/GenBank/DDBJ databases">
        <title>Genome assembly of strain Ka43.</title>
        <authorList>
            <person name="Kukolya J."/>
            <person name="Nagy I."/>
            <person name="Horvath B."/>
            <person name="Toth A."/>
        </authorList>
    </citation>
    <scope>NUCLEOTIDE SEQUENCE</scope>
    <source>
        <strain evidence="2">KB43</strain>
    </source>
</reference>
<proteinExistence type="predicted"/>